<organism evidence="12 13">
    <name type="scientific">Ectocarpus siliculosus</name>
    <name type="common">Brown alga</name>
    <name type="synonym">Conferva siliculosa</name>
    <dbReference type="NCBI Taxonomy" id="2880"/>
    <lineage>
        <taxon>Eukaryota</taxon>
        <taxon>Sar</taxon>
        <taxon>Stramenopiles</taxon>
        <taxon>Ochrophyta</taxon>
        <taxon>PX clade</taxon>
        <taxon>Phaeophyceae</taxon>
        <taxon>Ectocarpales</taxon>
        <taxon>Ectocarpaceae</taxon>
        <taxon>Ectocarpus</taxon>
    </lineage>
</organism>
<dbReference type="Gene3D" id="3.40.50.150">
    <property type="entry name" value="Vaccinia Virus protein VP39"/>
    <property type="match status" value="1"/>
</dbReference>
<evidence type="ECO:0000256" key="7">
    <source>
        <dbReference type="ARBA" id="ARBA00022691"/>
    </source>
</evidence>
<comment type="subcellular location">
    <subcellularLocation>
        <location evidence="2">Cytoplasm</location>
    </subcellularLocation>
    <subcellularLocation>
        <location evidence="1">Nucleus</location>
    </subcellularLocation>
</comment>
<name>D8LTG2_ECTSI</name>
<dbReference type="InterPro" id="IPR029063">
    <property type="entry name" value="SAM-dependent_MTases_sf"/>
</dbReference>
<dbReference type="EMBL" id="FN649740">
    <property type="protein sequence ID" value="CBN78003.1"/>
    <property type="molecule type" value="Genomic_DNA"/>
</dbReference>
<evidence type="ECO:0000256" key="9">
    <source>
        <dbReference type="SAM" id="MobiDB-lite"/>
    </source>
</evidence>
<evidence type="ECO:0000259" key="10">
    <source>
        <dbReference type="Pfam" id="PF08241"/>
    </source>
</evidence>
<feature type="domain" description="18S rRNA (guanine(1575)-N(7))-methyltransferase Bud23 C-terminal" evidence="11">
    <location>
        <begin position="212"/>
        <end position="278"/>
    </location>
</feature>
<proteinExistence type="inferred from homology"/>
<dbReference type="InterPro" id="IPR022238">
    <property type="entry name" value="Bud23_C"/>
</dbReference>
<dbReference type="SUPFAM" id="SSF53335">
    <property type="entry name" value="S-adenosyl-L-methionine-dependent methyltransferases"/>
    <property type="match status" value="1"/>
</dbReference>
<evidence type="ECO:0000313" key="12">
    <source>
        <dbReference type="EMBL" id="CBN78003.1"/>
    </source>
</evidence>
<dbReference type="CDD" id="cd02440">
    <property type="entry name" value="AdoMet_MTases"/>
    <property type="match status" value="1"/>
</dbReference>
<keyword evidence="8" id="KW-0539">Nucleus</keyword>
<dbReference type="OrthoDB" id="2877at2759"/>
<dbReference type="FunCoup" id="D8LTG2">
    <property type="interactions" value="508"/>
</dbReference>
<evidence type="ECO:0000256" key="5">
    <source>
        <dbReference type="ARBA" id="ARBA00022603"/>
    </source>
</evidence>
<dbReference type="STRING" id="2880.D8LTG2"/>
<dbReference type="InterPro" id="IPR039769">
    <property type="entry name" value="Bud23-like"/>
</dbReference>
<dbReference type="GO" id="GO:0070476">
    <property type="term" value="P:rRNA (guanine-N7)-methylation"/>
    <property type="evidence" value="ECO:0007669"/>
    <property type="project" value="InterPro"/>
</dbReference>
<keyword evidence="4" id="KW-0963">Cytoplasm</keyword>
<dbReference type="AlphaFoldDB" id="D8LTG2"/>
<feature type="region of interest" description="Disordered" evidence="9">
    <location>
        <begin position="212"/>
        <end position="281"/>
    </location>
</feature>
<feature type="compositionally biased region" description="Basic and acidic residues" evidence="9">
    <location>
        <begin position="254"/>
        <end position="272"/>
    </location>
</feature>
<evidence type="ECO:0000259" key="11">
    <source>
        <dbReference type="Pfam" id="PF12589"/>
    </source>
</evidence>
<keyword evidence="5" id="KW-0489">Methyltransferase</keyword>
<evidence type="ECO:0000256" key="6">
    <source>
        <dbReference type="ARBA" id="ARBA00022679"/>
    </source>
</evidence>
<dbReference type="Proteomes" id="UP000002630">
    <property type="component" value="Linkage Group LG15"/>
</dbReference>
<comment type="similarity">
    <text evidence="3">Belongs to the class I-like SAM-binding methyltransferase superfamily. BUD23/WBSCR22 family.</text>
</comment>
<evidence type="ECO:0000256" key="8">
    <source>
        <dbReference type="ARBA" id="ARBA00023242"/>
    </source>
</evidence>
<dbReference type="Pfam" id="PF08241">
    <property type="entry name" value="Methyltransf_11"/>
    <property type="match status" value="1"/>
</dbReference>
<dbReference type="GO" id="GO:0016435">
    <property type="term" value="F:rRNA (guanine) methyltransferase activity"/>
    <property type="evidence" value="ECO:0007669"/>
    <property type="project" value="InterPro"/>
</dbReference>
<gene>
    <name evidence="12" type="ORF">Esi_0082_0004</name>
</gene>
<feature type="domain" description="Methyltransferase type 11" evidence="10">
    <location>
        <begin position="54"/>
        <end position="152"/>
    </location>
</feature>
<keyword evidence="13" id="KW-1185">Reference proteome</keyword>
<accession>D8LTG2</accession>
<evidence type="ECO:0000256" key="2">
    <source>
        <dbReference type="ARBA" id="ARBA00004496"/>
    </source>
</evidence>
<evidence type="ECO:0008006" key="14">
    <source>
        <dbReference type="Google" id="ProtNLM"/>
    </source>
</evidence>
<dbReference type="GO" id="GO:0005730">
    <property type="term" value="C:nucleolus"/>
    <property type="evidence" value="ECO:0007669"/>
    <property type="project" value="TreeGrafter"/>
</dbReference>
<dbReference type="EMBL" id="FN649056">
    <property type="protein sequence ID" value="CBN78003.1"/>
    <property type="molecule type" value="Genomic_DNA"/>
</dbReference>
<dbReference type="OMA" id="WIQEKKE"/>
<reference evidence="12 13" key="1">
    <citation type="journal article" date="2010" name="Nature">
        <title>The Ectocarpus genome and the independent evolution of multicellularity in brown algae.</title>
        <authorList>
            <person name="Cock J.M."/>
            <person name="Sterck L."/>
            <person name="Rouze P."/>
            <person name="Scornet D."/>
            <person name="Allen A.E."/>
            <person name="Amoutzias G."/>
            <person name="Anthouard V."/>
            <person name="Artiguenave F."/>
            <person name="Aury J.M."/>
            <person name="Badger J.H."/>
            <person name="Beszteri B."/>
            <person name="Billiau K."/>
            <person name="Bonnet E."/>
            <person name="Bothwell J.H."/>
            <person name="Bowler C."/>
            <person name="Boyen C."/>
            <person name="Brownlee C."/>
            <person name="Carrano C.J."/>
            <person name="Charrier B."/>
            <person name="Cho G.Y."/>
            <person name="Coelho S.M."/>
            <person name="Collen J."/>
            <person name="Corre E."/>
            <person name="Da Silva C."/>
            <person name="Delage L."/>
            <person name="Delaroque N."/>
            <person name="Dittami S.M."/>
            <person name="Doulbeau S."/>
            <person name="Elias M."/>
            <person name="Farnham G."/>
            <person name="Gachon C.M."/>
            <person name="Gschloessl B."/>
            <person name="Heesch S."/>
            <person name="Jabbari K."/>
            <person name="Jubin C."/>
            <person name="Kawai H."/>
            <person name="Kimura K."/>
            <person name="Kloareg B."/>
            <person name="Kupper F.C."/>
            <person name="Lang D."/>
            <person name="Le Bail A."/>
            <person name="Leblanc C."/>
            <person name="Lerouge P."/>
            <person name="Lohr M."/>
            <person name="Lopez P.J."/>
            <person name="Martens C."/>
            <person name="Maumus F."/>
            <person name="Michel G."/>
            <person name="Miranda-Saavedra D."/>
            <person name="Morales J."/>
            <person name="Moreau H."/>
            <person name="Motomura T."/>
            <person name="Nagasato C."/>
            <person name="Napoli C.A."/>
            <person name="Nelson D.R."/>
            <person name="Nyvall-Collen P."/>
            <person name="Peters A.F."/>
            <person name="Pommier C."/>
            <person name="Potin P."/>
            <person name="Poulain J."/>
            <person name="Quesneville H."/>
            <person name="Read B."/>
            <person name="Rensing S.A."/>
            <person name="Ritter A."/>
            <person name="Rousvoal S."/>
            <person name="Samanta M."/>
            <person name="Samson G."/>
            <person name="Schroeder D.C."/>
            <person name="Segurens B."/>
            <person name="Strittmatter M."/>
            <person name="Tonon T."/>
            <person name="Tregear J.W."/>
            <person name="Valentin K."/>
            <person name="von Dassow P."/>
            <person name="Yamagishi T."/>
            <person name="Van de Peer Y."/>
            <person name="Wincker P."/>
        </authorList>
    </citation>
    <scope>NUCLEOTIDE SEQUENCE [LARGE SCALE GENOMIC DNA]</scope>
    <source>
        <strain evidence="13">Ec32 / CCAP1310/4</strain>
    </source>
</reference>
<dbReference type="InterPro" id="IPR013216">
    <property type="entry name" value="Methyltransf_11"/>
</dbReference>
<dbReference type="GO" id="GO:0005737">
    <property type="term" value="C:cytoplasm"/>
    <property type="evidence" value="ECO:0007669"/>
    <property type="project" value="UniProtKB-SubCell"/>
</dbReference>
<dbReference type="FunFam" id="3.40.50.150:FF:000216">
    <property type="entry name" value="S-adenosylmethionine-dependent methyltransferase, putative"/>
    <property type="match status" value="1"/>
</dbReference>
<dbReference type="Pfam" id="PF12589">
    <property type="entry name" value="WBS_methylT"/>
    <property type="match status" value="1"/>
</dbReference>
<dbReference type="eggNOG" id="KOG1541">
    <property type="taxonomic scope" value="Eukaryota"/>
</dbReference>
<dbReference type="InParanoid" id="D8LTG2"/>
<keyword evidence="6" id="KW-0808">Transferase</keyword>
<evidence type="ECO:0000256" key="1">
    <source>
        <dbReference type="ARBA" id="ARBA00004123"/>
    </source>
</evidence>
<keyword evidence="7" id="KW-0949">S-adenosyl-L-methionine</keyword>
<protein>
    <recommendedName>
        <fullName evidence="14">Methyltransferase WBSCR22</fullName>
    </recommendedName>
</protein>
<dbReference type="PANTHER" id="PTHR12734">
    <property type="entry name" value="METHYLTRANSFERASE-RELATED"/>
    <property type="match status" value="1"/>
</dbReference>
<dbReference type="PANTHER" id="PTHR12734:SF0">
    <property type="entry name" value="18S RRNA (GUANINE-N(7))-METHYLTRANSFERASE-RELATED"/>
    <property type="match status" value="1"/>
</dbReference>
<evidence type="ECO:0000256" key="3">
    <source>
        <dbReference type="ARBA" id="ARBA00005547"/>
    </source>
</evidence>
<sequence>MSRPELQTPPELFYNDKMSKKYNSNSRMVGIQAEISDRCIELLNIPPGQSYFILDVGCGSGLSGEALEEAGHVWLGVDISRDMLDVANERETDFGDLCQHDMGTGLPFRPATFDGCISVSALQWLCYAQTSEQVAKTRLLRFFSSLYATLKRGSRAALQFYPDSTEQAVLISSCAARAGFTGGLVIDYPNSTKAKKYYLCLSFEHGYKTPAAKRAEPEGGAAAAKFDGGSRERRGHRGKPKKGKVAKTRNWVLAKKDQQRRQGRDVRDDNKFTGRKRKDKF</sequence>
<evidence type="ECO:0000313" key="13">
    <source>
        <dbReference type="Proteomes" id="UP000002630"/>
    </source>
</evidence>
<feature type="compositionally biased region" description="Basic residues" evidence="9">
    <location>
        <begin position="233"/>
        <end position="247"/>
    </location>
</feature>
<evidence type="ECO:0000256" key="4">
    <source>
        <dbReference type="ARBA" id="ARBA00022490"/>
    </source>
</evidence>